<comment type="caution">
    <text evidence="1">The sequence shown here is derived from an EMBL/GenBank/DDBJ whole genome shotgun (WGS) entry which is preliminary data.</text>
</comment>
<accession>A0AAP0JVX3</accession>
<evidence type="ECO:0000313" key="2">
    <source>
        <dbReference type="Proteomes" id="UP001419268"/>
    </source>
</evidence>
<name>A0AAP0JVX3_9MAGN</name>
<evidence type="ECO:0000313" key="1">
    <source>
        <dbReference type="EMBL" id="KAK9139995.1"/>
    </source>
</evidence>
<dbReference type="EMBL" id="JBBNAG010000004">
    <property type="protein sequence ID" value="KAK9139995.1"/>
    <property type="molecule type" value="Genomic_DNA"/>
</dbReference>
<sequence>MHALFEHPLPQLLPRVVQPLASHVFSSQSVSATSACTTASANHDLPRASDLQSSSQQPQIVLGAWYLKKLEENKVKNDKEKRTVVDKTPRCAKETAKRNTKMERVLRRSTYKHITFFHEWGHCCYVHSATRHVLDCSRSDPTGVH</sequence>
<proteinExistence type="predicted"/>
<dbReference type="Proteomes" id="UP001419268">
    <property type="component" value="Unassembled WGS sequence"/>
</dbReference>
<organism evidence="1 2">
    <name type="scientific">Stephania cephalantha</name>
    <dbReference type="NCBI Taxonomy" id="152367"/>
    <lineage>
        <taxon>Eukaryota</taxon>
        <taxon>Viridiplantae</taxon>
        <taxon>Streptophyta</taxon>
        <taxon>Embryophyta</taxon>
        <taxon>Tracheophyta</taxon>
        <taxon>Spermatophyta</taxon>
        <taxon>Magnoliopsida</taxon>
        <taxon>Ranunculales</taxon>
        <taxon>Menispermaceae</taxon>
        <taxon>Menispermoideae</taxon>
        <taxon>Cissampelideae</taxon>
        <taxon>Stephania</taxon>
    </lineage>
</organism>
<reference evidence="1 2" key="1">
    <citation type="submission" date="2024-01" db="EMBL/GenBank/DDBJ databases">
        <title>Genome assemblies of Stephania.</title>
        <authorList>
            <person name="Yang L."/>
        </authorList>
    </citation>
    <scope>NUCLEOTIDE SEQUENCE [LARGE SCALE GENOMIC DNA]</scope>
    <source>
        <strain evidence="1">JXDWG</strain>
        <tissue evidence="1">Leaf</tissue>
    </source>
</reference>
<keyword evidence="2" id="KW-1185">Reference proteome</keyword>
<protein>
    <submittedName>
        <fullName evidence="1">Uncharacterized protein</fullName>
    </submittedName>
</protein>
<dbReference type="AlphaFoldDB" id="A0AAP0JVX3"/>
<gene>
    <name evidence="1" type="ORF">Scep_009676</name>
</gene>